<dbReference type="GO" id="GO:0008270">
    <property type="term" value="F:zinc ion binding"/>
    <property type="evidence" value="ECO:0007669"/>
    <property type="project" value="UniProtKB-KW"/>
</dbReference>
<keyword evidence="3" id="KW-0862">Zinc</keyword>
<dbReference type="InterPro" id="IPR050701">
    <property type="entry name" value="Histone_Mod_Regulator"/>
</dbReference>
<dbReference type="InterPro" id="IPR001965">
    <property type="entry name" value="Znf_PHD"/>
</dbReference>
<dbReference type="PANTHER" id="PTHR13793:SF107">
    <property type="entry name" value="BROMODOMAIN-CONTAINING PROTEIN HOMOLOG"/>
    <property type="match status" value="1"/>
</dbReference>
<evidence type="ECO:0000256" key="3">
    <source>
        <dbReference type="ARBA" id="ARBA00022833"/>
    </source>
</evidence>
<dbReference type="Pfam" id="PF13832">
    <property type="entry name" value="zf-HC5HC2H_2"/>
    <property type="match status" value="1"/>
</dbReference>
<feature type="domain" description="PHD-type" evidence="7">
    <location>
        <begin position="337"/>
        <end position="455"/>
    </location>
</feature>
<dbReference type="SMART" id="SM00249">
    <property type="entry name" value="PHD"/>
    <property type="match status" value="2"/>
</dbReference>
<protein>
    <submittedName>
        <fullName evidence="8">Uncharacterized protein</fullName>
    </submittedName>
</protein>
<dbReference type="InterPro" id="IPR019787">
    <property type="entry name" value="Znf_PHD-finger"/>
</dbReference>
<feature type="domain" description="PHD-type" evidence="6">
    <location>
        <begin position="283"/>
        <end position="333"/>
    </location>
</feature>
<keyword evidence="2 4" id="KW-0863">Zinc-finger</keyword>
<dbReference type="PANTHER" id="PTHR13793">
    <property type="entry name" value="PHD FINGER PROTEINS"/>
    <property type="match status" value="1"/>
</dbReference>
<evidence type="ECO:0000256" key="4">
    <source>
        <dbReference type="PROSITE-ProRule" id="PRU00146"/>
    </source>
</evidence>
<evidence type="ECO:0000256" key="1">
    <source>
        <dbReference type="ARBA" id="ARBA00022723"/>
    </source>
</evidence>
<dbReference type="PROSITE" id="PS51805">
    <property type="entry name" value="EPHD"/>
    <property type="match status" value="1"/>
</dbReference>
<dbReference type="Gene3D" id="3.30.40.10">
    <property type="entry name" value="Zinc/RING finger domain, C3HC4 (zinc finger)"/>
    <property type="match status" value="2"/>
</dbReference>
<dbReference type="InterPro" id="IPR011011">
    <property type="entry name" value="Znf_FYVE_PHD"/>
</dbReference>
<dbReference type="InterPro" id="IPR013083">
    <property type="entry name" value="Znf_RING/FYVE/PHD"/>
</dbReference>
<evidence type="ECO:0000313" key="8">
    <source>
        <dbReference type="EMBL" id="CAB3403445.1"/>
    </source>
</evidence>
<dbReference type="InterPro" id="IPR034732">
    <property type="entry name" value="EPHD"/>
</dbReference>
<comment type="caution">
    <text evidence="8">The sequence shown here is derived from an EMBL/GenBank/DDBJ whole genome shotgun (WGS) entry which is preliminary data.</text>
</comment>
<keyword evidence="1" id="KW-0479">Metal-binding</keyword>
<gene>
    <name evidence="8" type="ORF">CBOVIS_LOCUS5918</name>
</gene>
<dbReference type="SUPFAM" id="SSF57903">
    <property type="entry name" value="FYVE/PHD zinc finger"/>
    <property type="match status" value="1"/>
</dbReference>
<dbReference type="EMBL" id="CADEPM010000003">
    <property type="protein sequence ID" value="CAB3403445.1"/>
    <property type="molecule type" value="Genomic_DNA"/>
</dbReference>
<dbReference type="GO" id="GO:0006357">
    <property type="term" value="P:regulation of transcription by RNA polymerase II"/>
    <property type="evidence" value="ECO:0007669"/>
    <property type="project" value="TreeGrafter"/>
</dbReference>
<dbReference type="CDD" id="cd15492">
    <property type="entry name" value="PHD_BRPF_JADE_like"/>
    <property type="match status" value="1"/>
</dbReference>
<evidence type="ECO:0000256" key="2">
    <source>
        <dbReference type="ARBA" id="ARBA00022771"/>
    </source>
</evidence>
<feature type="compositionally biased region" description="Acidic residues" evidence="5">
    <location>
        <begin position="56"/>
        <end position="68"/>
    </location>
</feature>
<evidence type="ECO:0000259" key="7">
    <source>
        <dbReference type="PROSITE" id="PS51805"/>
    </source>
</evidence>
<dbReference type="Proteomes" id="UP000494206">
    <property type="component" value="Unassembled WGS sequence"/>
</dbReference>
<dbReference type="OrthoDB" id="20839at2759"/>
<name>A0A8S1EPX0_9PELO</name>
<evidence type="ECO:0000313" key="9">
    <source>
        <dbReference type="Proteomes" id="UP000494206"/>
    </source>
</evidence>
<proteinExistence type="predicted"/>
<dbReference type="Pfam" id="PF13831">
    <property type="entry name" value="PHD_2"/>
    <property type="match status" value="1"/>
</dbReference>
<reference evidence="8 9" key="1">
    <citation type="submission" date="2020-04" db="EMBL/GenBank/DDBJ databases">
        <authorList>
            <person name="Laetsch R D."/>
            <person name="Stevens L."/>
            <person name="Kumar S."/>
            <person name="Blaxter L. M."/>
        </authorList>
    </citation>
    <scope>NUCLEOTIDE SEQUENCE [LARGE SCALE GENOMIC DNA]</scope>
</reference>
<evidence type="ECO:0000259" key="6">
    <source>
        <dbReference type="PROSITE" id="PS50016"/>
    </source>
</evidence>
<accession>A0A8S1EPX0</accession>
<organism evidence="8 9">
    <name type="scientific">Caenorhabditis bovis</name>
    <dbReference type="NCBI Taxonomy" id="2654633"/>
    <lineage>
        <taxon>Eukaryota</taxon>
        <taxon>Metazoa</taxon>
        <taxon>Ecdysozoa</taxon>
        <taxon>Nematoda</taxon>
        <taxon>Chromadorea</taxon>
        <taxon>Rhabditida</taxon>
        <taxon>Rhabditina</taxon>
        <taxon>Rhabditomorpha</taxon>
        <taxon>Rhabditoidea</taxon>
        <taxon>Rhabditidae</taxon>
        <taxon>Peloderinae</taxon>
        <taxon>Caenorhabditis</taxon>
    </lineage>
</organism>
<sequence>MSVDTSRISERGSATKVVSKFGHPSLISPTSEKTPGLKRKRSSISGRLFKKHEADENLDESGGEEEAEERGFAISKPSTSHGEAGNDAGKQLKINSISSRKGEYFVKNADGIPTEKFSMRYRNLLHSGEDPDDDSGDEMPPGVHAQIALNDRWKPEYNDGVQMLVNPDGLPKFEIIDMHIELKRKSPFSVPNKLITVEPCSSSETHEQFCISAQRLYQGDALDEAFLKLLNAKRARNGVDQPYLKSSTFLDIMNHLEISSFRHIHETLLKPLHSPSTRLINDDEDCDICRIAECDVDDEMVFCDGCNVCVHMSCYGLTTLPEGEWLCLKCTLCNGVNPPCVLCPTIGGAMKCTKHKERWAHIVCALWLPECRFGDIEKREPIMEIEEIPEERWHLKCSVCDTRQGACIQCTHPGCKTAFHVTCALRSGFTMKIEQDTTDPNQDRVAMISLCKKHTSASMSSSKSDESSPTESNEQLRRLEKFFYVYADFEEIAKTMCLPSIVVSDVYEYWKQKRGSLDGKPLIVDPQDNILISPETVNLCLPSVPGVTINKSQLQVGFIDPRRKWEKKIREGFDKDSNLCSMLINREKQKKKIVLGEHAILNEFWDFTTKNVVSARAADGLLELLENLMHAEDVREAKRIGSRPDYVSSTKKRLELIREATLERDYEPPILDLKPAVKPGRGRKKRMPTTVTPTQNVIYKPLKKRISAENADVVLKTPPKKRGRPFGWRKVKTGAKCPRVHIVTEN</sequence>
<dbReference type="AlphaFoldDB" id="A0A8S1EPX0"/>
<feature type="region of interest" description="Disordered" evidence="5">
    <location>
        <begin position="1"/>
        <end position="92"/>
    </location>
</feature>
<keyword evidence="9" id="KW-1185">Reference proteome</keyword>
<dbReference type="PROSITE" id="PS50016">
    <property type="entry name" value="ZF_PHD_2"/>
    <property type="match status" value="1"/>
</dbReference>
<evidence type="ECO:0000256" key="5">
    <source>
        <dbReference type="SAM" id="MobiDB-lite"/>
    </source>
</evidence>